<name>B4IY86_DROGR</name>
<evidence type="ECO:0000313" key="5">
    <source>
        <dbReference type="EMBL" id="EDV96536.1"/>
    </source>
</evidence>
<feature type="compositionally biased region" description="Low complexity" evidence="3">
    <location>
        <begin position="756"/>
        <end position="777"/>
    </location>
</feature>
<evidence type="ECO:0000256" key="2">
    <source>
        <dbReference type="SAM" id="Coils"/>
    </source>
</evidence>
<organism evidence="6">
    <name type="scientific">Drosophila grimshawi</name>
    <name type="common">Hawaiian fruit fly</name>
    <name type="synonym">Idiomyia grimshawi</name>
    <dbReference type="NCBI Taxonomy" id="7222"/>
    <lineage>
        <taxon>Eukaryota</taxon>
        <taxon>Metazoa</taxon>
        <taxon>Ecdysozoa</taxon>
        <taxon>Arthropoda</taxon>
        <taxon>Hexapoda</taxon>
        <taxon>Insecta</taxon>
        <taxon>Pterygota</taxon>
        <taxon>Neoptera</taxon>
        <taxon>Endopterygota</taxon>
        <taxon>Diptera</taxon>
        <taxon>Brachycera</taxon>
        <taxon>Muscomorpha</taxon>
        <taxon>Ephydroidea</taxon>
        <taxon>Drosophilidae</taxon>
        <taxon>Drosophila</taxon>
        <taxon>Hawaiian Drosophila</taxon>
    </lineage>
</organism>
<dbReference type="InterPro" id="IPR006020">
    <property type="entry name" value="PTB/PI_dom"/>
</dbReference>
<feature type="domain" description="PID" evidence="4">
    <location>
        <begin position="28"/>
        <end position="83"/>
    </location>
</feature>
<dbReference type="PANTHER" id="PTHR11232:SF17">
    <property type="entry name" value="CAPON-LIKE PROTEIN"/>
    <property type="match status" value="1"/>
</dbReference>
<dbReference type="SUPFAM" id="SSF50729">
    <property type="entry name" value="PH domain-like"/>
    <property type="match status" value="1"/>
</dbReference>
<dbReference type="InterPro" id="IPR011993">
    <property type="entry name" value="PH-like_dom_sf"/>
</dbReference>
<keyword evidence="1 2" id="KW-0175">Coiled coil</keyword>
<evidence type="ECO:0000256" key="3">
    <source>
        <dbReference type="SAM" id="MobiDB-lite"/>
    </source>
</evidence>
<feature type="compositionally biased region" description="Polar residues" evidence="3">
    <location>
        <begin position="1018"/>
        <end position="1028"/>
    </location>
</feature>
<dbReference type="eggNOG" id="KOG4815">
    <property type="taxonomic scope" value="Eukaryota"/>
</dbReference>
<dbReference type="OrthoDB" id="10030336at2759"/>
<feature type="compositionally biased region" description="Low complexity" evidence="3">
    <location>
        <begin position="948"/>
        <end position="996"/>
    </location>
</feature>
<sequence length="1054" mass="117135">MPSTPYDLVQDDQDLRVPLHAEQAFFHGITFQAKFVGWEEVPRPNTRAEIVQAMRRIRYECKVQNLKKRKVTIQISVNGVRVVLKKRRRKKKNWTNDPEEIELLNHPIYRIFYVSHDSSDLKIFSYIARDASTDTFKCSVFKSHKKHPAMKHEKTATMASNGMPLLKRDKQRHQQLLESPSSRSPITKAFDFLPWTRSRSKAAAPSSKPETASTATTMADVHYHRNIFRSGGDLIRDMLVGDKDKLQKEKPPQSPLSMAKKTPRKQKQLSRNKSLDIRELIGCADSELAPRSNANSSAQPQRFLDDTYIDNKPRHILFNDEENTVYLIKKEQPVAKTHKPHPAGDVLKARLKFKRLPSEHYAASPEALRRAQQLYQRSEQRHTLQRRKSLSDSHYEQQSSSSLSSGGSGGGQAAQAASGIMLERPKTDKPRKKLSFREPVEAGLSTVVVAMSPAMLSEQRQRRRSSPLERTTALGQGLDCDNLSNNHIRNAISCGYAASDPESQAMRIVRTVGQAFEVCHKFNLHKNSLEPNDERSDVSSSELLDVEQISEQQLSEDGGVITSDTPKKEHLAITPDLNHTQPQRPNHLELLPTQSSLRKSTSLLCDVDDKSPSSPSSPRTEITQLKDQMEAQAQQTRQALAQLMLVREQLISETNARLEAQARTQQLLQQNRELLEHLASLGAYNEQQSAGLTSANIGMAPQQQSQLQLLLQATSNNNNLAAINQQINNLGNINQQLTSLSHQLSGLNQQSQNLQNLQSMQQTPSTPTPQQQQQQPQLTPPTPPITSVGASGSTTFPSVSQLQNISNQQQDTLSKDLFHVNQELLNRLQALNLNANAAQQQQQQSSTASPHNSYFFVNPLSCTPATPSTLTNNNAAAPFNFLASPGGLNAGALTPTSLGSLNRNSFTGSTMLNEDLRLSIEQNLNNLEEQLKVAVSNGNLAGLACGGSSSTRDNSRSSSTLDSPSSPRQRSSNNNLSPGSSSQSNGNNNNNSNNNSRETRFNTVLLRVTDEAGHQRKLSATPSFITRSTSEKVPNRSQMMSQVQRTAWARHTTK</sequence>
<feature type="region of interest" description="Disordered" evidence="3">
    <location>
        <begin position="756"/>
        <end position="798"/>
    </location>
</feature>
<dbReference type="SMR" id="B4IY86"/>
<dbReference type="CDD" id="cd01270">
    <property type="entry name" value="PTB_CAPON-like"/>
    <property type="match status" value="1"/>
</dbReference>
<feature type="region of interest" description="Disordered" evidence="3">
    <location>
        <begin position="376"/>
        <end position="438"/>
    </location>
</feature>
<evidence type="ECO:0000256" key="1">
    <source>
        <dbReference type="ARBA" id="ARBA00023054"/>
    </source>
</evidence>
<feature type="region of interest" description="Disordered" evidence="3">
    <location>
        <begin position="946"/>
        <end position="1054"/>
    </location>
</feature>
<dbReference type="Proteomes" id="UP000001070">
    <property type="component" value="Unassembled WGS sequence"/>
</dbReference>
<dbReference type="PROSITE" id="PS01179">
    <property type="entry name" value="PID"/>
    <property type="match status" value="1"/>
</dbReference>
<keyword evidence="6" id="KW-1185">Reference proteome</keyword>
<dbReference type="GO" id="GO:0050998">
    <property type="term" value="F:nitric-oxide synthase binding"/>
    <property type="evidence" value="ECO:0007669"/>
    <property type="project" value="TreeGrafter"/>
</dbReference>
<dbReference type="InParanoid" id="B4IY86"/>
<proteinExistence type="predicted"/>
<dbReference type="AlphaFoldDB" id="B4IY86"/>
<evidence type="ECO:0000259" key="4">
    <source>
        <dbReference type="PROSITE" id="PS01179"/>
    </source>
</evidence>
<dbReference type="OMA" id="AGDQMLP"/>
<accession>B4IY86</accession>
<dbReference type="Pfam" id="PF00640">
    <property type="entry name" value="PID"/>
    <property type="match status" value="1"/>
</dbReference>
<feature type="coiled-coil region" evidence="2">
    <location>
        <begin position="619"/>
        <end position="646"/>
    </location>
</feature>
<dbReference type="PANTHER" id="PTHR11232">
    <property type="entry name" value="PHOSPHOTYROSINE INTERACTION DOMAIN-CONTAINING FAMILY MEMBER"/>
    <property type="match status" value="1"/>
</dbReference>
<feature type="compositionally biased region" description="Polar residues" evidence="3">
    <location>
        <begin position="788"/>
        <end position="798"/>
    </location>
</feature>
<gene>
    <name evidence="5" type="primary">Dgri\GH16304</name>
    <name evidence="5" type="ORF">Dgri_GH16304</name>
</gene>
<dbReference type="InterPro" id="IPR051133">
    <property type="entry name" value="Adapter_Engulfment-Domain"/>
</dbReference>
<feature type="region of interest" description="Disordered" evidence="3">
    <location>
        <begin position="246"/>
        <end position="274"/>
    </location>
</feature>
<dbReference type="eggNOG" id="KOG4458">
    <property type="taxonomic scope" value="Eukaryota"/>
</dbReference>
<dbReference type="FunFam" id="2.30.29.30:FF:000124">
    <property type="entry name" value="carboxyl-terminal PDZ ligand of neuronal nitric oxide synthase protein-like"/>
    <property type="match status" value="1"/>
</dbReference>
<dbReference type="Gene3D" id="2.30.29.30">
    <property type="entry name" value="Pleckstrin-homology domain (PH domain)/Phosphotyrosine-binding domain (PTB)"/>
    <property type="match status" value="2"/>
</dbReference>
<feature type="compositionally biased region" description="Polar residues" evidence="3">
    <location>
        <begin position="1035"/>
        <end position="1045"/>
    </location>
</feature>
<feature type="compositionally biased region" description="Basic residues" evidence="3">
    <location>
        <begin position="261"/>
        <end position="270"/>
    </location>
</feature>
<dbReference type="EMBL" id="CH916366">
    <property type="protein sequence ID" value="EDV96536.1"/>
    <property type="molecule type" value="Genomic_DNA"/>
</dbReference>
<dbReference type="STRING" id="7222.B4IY86"/>
<dbReference type="FunCoup" id="B4IY86">
    <property type="interactions" value="63"/>
</dbReference>
<dbReference type="HOGENOM" id="CLU_014963_0_0_1"/>
<dbReference type="SMART" id="SM00462">
    <property type="entry name" value="PTB"/>
    <property type="match status" value="1"/>
</dbReference>
<protein>
    <submittedName>
        <fullName evidence="5">GH16304</fullName>
    </submittedName>
</protein>
<dbReference type="PhylomeDB" id="B4IY86"/>
<reference evidence="5 6" key="1">
    <citation type="journal article" date="2007" name="Nature">
        <title>Evolution of genes and genomes on the Drosophila phylogeny.</title>
        <authorList>
            <consortium name="Drosophila 12 Genomes Consortium"/>
            <person name="Clark A.G."/>
            <person name="Eisen M.B."/>
            <person name="Smith D.R."/>
            <person name="Bergman C.M."/>
            <person name="Oliver B."/>
            <person name="Markow T.A."/>
            <person name="Kaufman T.C."/>
            <person name="Kellis M."/>
            <person name="Gelbart W."/>
            <person name="Iyer V.N."/>
            <person name="Pollard D.A."/>
            <person name="Sackton T.B."/>
            <person name="Larracuente A.M."/>
            <person name="Singh N.D."/>
            <person name="Abad J.P."/>
            <person name="Abt D.N."/>
            <person name="Adryan B."/>
            <person name="Aguade M."/>
            <person name="Akashi H."/>
            <person name="Anderson W.W."/>
            <person name="Aquadro C.F."/>
            <person name="Ardell D.H."/>
            <person name="Arguello R."/>
            <person name="Artieri C.G."/>
            <person name="Barbash D.A."/>
            <person name="Barker D."/>
            <person name="Barsanti P."/>
            <person name="Batterham P."/>
            <person name="Batzoglou S."/>
            <person name="Begun D."/>
            <person name="Bhutkar A."/>
            <person name="Blanco E."/>
            <person name="Bosak S.A."/>
            <person name="Bradley R.K."/>
            <person name="Brand A.D."/>
            <person name="Brent M.R."/>
            <person name="Brooks A.N."/>
            <person name="Brown R.H."/>
            <person name="Butlin R.K."/>
            <person name="Caggese C."/>
            <person name="Calvi B.R."/>
            <person name="Bernardo de Carvalho A."/>
            <person name="Caspi A."/>
            <person name="Castrezana S."/>
            <person name="Celniker S.E."/>
            <person name="Chang J.L."/>
            <person name="Chapple C."/>
            <person name="Chatterji S."/>
            <person name="Chinwalla A."/>
            <person name="Civetta A."/>
            <person name="Clifton S.W."/>
            <person name="Comeron J.M."/>
            <person name="Costello J.C."/>
            <person name="Coyne J.A."/>
            <person name="Daub J."/>
            <person name="David R.G."/>
            <person name="Delcher A.L."/>
            <person name="Delehaunty K."/>
            <person name="Do C.B."/>
            <person name="Ebling H."/>
            <person name="Edwards K."/>
            <person name="Eickbush T."/>
            <person name="Evans J.D."/>
            <person name="Filipski A."/>
            <person name="Findeiss S."/>
            <person name="Freyhult E."/>
            <person name="Fulton L."/>
            <person name="Fulton R."/>
            <person name="Garcia A.C."/>
            <person name="Gardiner A."/>
            <person name="Garfield D.A."/>
            <person name="Garvin B.E."/>
            <person name="Gibson G."/>
            <person name="Gilbert D."/>
            <person name="Gnerre S."/>
            <person name="Godfrey J."/>
            <person name="Good R."/>
            <person name="Gotea V."/>
            <person name="Gravely B."/>
            <person name="Greenberg A.J."/>
            <person name="Griffiths-Jones S."/>
            <person name="Gross S."/>
            <person name="Guigo R."/>
            <person name="Gustafson E.A."/>
            <person name="Haerty W."/>
            <person name="Hahn M.W."/>
            <person name="Halligan D.L."/>
            <person name="Halpern A.L."/>
            <person name="Halter G.M."/>
            <person name="Han M.V."/>
            <person name="Heger A."/>
            <person name="Hillier L."/>
            <person name="Hinrichs A.S."/>
            <person name="Holmes I."/>
            <person name="Hoskins R.A."/>
            <person name="Hubisz M.J."/>
            <person name="Hultmark D."/>
            <person name="Huntley M.A."/>
            <person name="Jaffe D.B."/>
            <person name="Jagadeeshan S."/>
            <person name="Jeck W.R."/>
            <person name="Johnson J."/>
            <person name="Jones C.D."/>
            <person name="Jordan W.C."/>
            <person name="Karpen G.H."/>
            <person name="Kataoka E."/>
            <person name="Keightley P.D."/>
            <person name="Kheradpour P."/>
            <person name="Kirkness E.F."/>
            <person name="Koerich L.B."/>
            <person name="Kristiansen K."/>
            <person name="Kudrna D."/>
            <person name="Kulathinal R.J."/>
            <person name="Kumar S."/>
            <person name="Kwok R."/>
            <person name="Lander E."/>
            <person name="Langley C.H."/>
            <person name="Lapoint R."/>
            <person name="Lazzaro B.P."/>
            <person name="Lee S.J."/>
            <person name="Levesque L."/>
            <person name="Li R."/>
            <person name="Lin C.F."/>
            <person name="Lin M.F."/>
            <person name="Lindblad-Toh K."/>
            <person name="Llopart A."/>
            <person name="Long M."/>
            <person name="Low L."/>
            <person name="Lozovsky E."/>
            <person name="Lu J."/>
            <person name="Luo M."/>
            <person name="Machado C.A."/>
            <person name="Makalowski W."/>
            <person name="Marzo M."/>
            <person name="Matsuda M."/>
            <person name="Matzkin L."/>
            <person name="McAllister B."/>
            <person name="McBride C.S."/>
            <person name="McKernan B."/>
            <person name="McKernan K."/>
            <person name="Mendez-Lago M."/>
            <person name="Minx P."/>
            <person name="Mollenhauer M.U."/>
            <person name="Montooth K."/>
            <person name="Mount S.M."/>
            <person name="Mu X."/>
            <person name="Myers E."/>
            <person name="Negre B."/>
            <person name="Newfeld S."/>
            <person name="Nielsen R."/>
            <person name="Noor M.A."/>
            <person name="O'Grady P."/>
            <person name="Pachter L."/>
            <person name="Papaceit M."/>
            <person name="Parisi M.J."/>
            <person name="Parisi M."/>
            <person name="Parts L."/>
            <person name="Pedersen J.S."/>
            <person name="Pesole G."/>
            <person name="Phillippy A.M."/>
            <person name="Ponting C.P."/>
            <person name="Pop M."/>
            <person name="Porcelli D."/>
            <person name="Powell J.R."/>
            <person name="Prohaska S."/>
            <person name="Pruitt K."/>
            <person name="Puig M."/>
            <person name="Quesneville H."/>
            <person name="Ram K.R."/>
            <person name="Rand D."/>
            <person name="Rasmussen M.D."/>
            <person name="Reed L.K."/>
            <person name="Reenan R."/>
            <person name="Reily A."/>
            <person name="Remington K.A."/>
            <person name="Rieger T.T."/>
            <person name="Ritchie M.G."/>
            <person name="Robin C."/>
            <person name="Rogers Y.H."/>
            <person name="Rohde C."/>
            <person name="Rozas J."/>
            <person name="Rubenfield M.J."/>
            <person name="Ruiz A."/>
            <person name="Russo S."/>
            <person name="Salzberg S.L."/>
            <person name="Sanchez-Gracia A."/>
            <person name="Saranga D.J."/>
            <person name="Sato H."/>
            <person name="Schaeffer S.W."/>
            <person name="Schatz M.C."/>
            <person name="Schlenke T."/>
            <person name="Schwartz R."/>
            <person name="Segarra C."/>
            <person name="Singh R.S."/>
            <person name="Sirot L."/>
            <person name="Sirota M."/>
            <person name="Sisneros N.B."/>
            <person name="Smith C.D."/>
            <person name="Smith T.F."/>
            <person name="Spieth J."/>
            <person name="Stage D.E."/>
            <person name="Stark A."/>
            <person name="Stephan W."/>
            <person name="Strausberg R.L."/>
            <person name="Strempel S."/>
            <person name="Sturgill D."/>
            <person name="Sutton G."/>
            <person name="Sutton G.G."/>
            <person name="Tao W."/>
            <person name="Teichmann S."/>
            <person name="Tobari Y.N."/>
            <person name="Tomimura Y."/>
            <person name="Tsolas J.M."/>
            <person name="Valente V.L."/>
            <person name="Venter E."/>
            <person name="Venter J.C."/>
            <person name="Vicario S."/>
            <person name="Vieira F.G."/>
            <person name="Vilella A.J."/>
            <person name="Villasante A."/>
            <person name="Walenz B."/>
            <person name="Wang J."/>
            <person name="Wasserman M."/>
            <person name="Watts T."/>
            <person name="Wilson D."/>
            <person name="Wilson R.K."/>
            <person name="Wing R.A."/>
            <person name="Wolfner M.F."/>
            <person name="Wong A."/>
            <person name="Wong G.K."/>
            <person name="Wu C.I."/>
            <person name="Wu G."/>
            <person name="Yamamoto D."/>
            <person name="Yang H.P."/>
            <person name="Yang S.P."/>
            <person name="Yorke J.A."/>
            <person name="Yoshida K."/>
            <person name="Zdobnov E."/>
            <person name="Zhang P."/>
            <person name="Zhang Y."/>
            <person name="Zimin A.V."/>
            <person name="Baldwin J."/>
            <person name="Abdouelleil A."/>
            <person name="Abdulkadir J."/>
            <person name="Abebe A."/>
            <person name="Abera B."/>
            <person name="Abreu J."/>
            <person name="Acer S.C."/>
            <person name="Aftuck L."/>
            <person name="Alexander A."/>
            <person name="An P."/>
            <person name="Anderson E."/>
            <person name="Anderson S."/>
            <person name="Arachi H."/>
            <person name="Azer M."/>
            <person name="Bachantsang P."/>
            <person name="Barry A."/>
            <person name="Bayul T."/>
            <person name="Berlin A."/>
            <person name="Bessette D."/>
            <person name="Bloom T."/>
            <person name="Blye J."/>
            <person name="Boguslavskiy L."/>
            <person name="Bonnet C."/>
            <person name="Boukhgalter B."/>
            <person name="Bourzgui I."/>
            <person name="Brown A."/>
            <person name="Cahill P."/>
            <person name="Channer S."/>
            <person name="Cheshatsang Y."/>
            <person name="Chuda L."/>
            <person name="Citroen M."/>
            <person name="Collymore A."/>
            <person name="Cooke P."/>
            <person name="Costello M."/>
            <person name="D'Aco K."/>
            <person name="Daza R."/>
            <person name="De Haan G."/>
            <person name="DeGray S."/>
            <person name="DeMaso C."/>
            <person name="Dhargay N."/>
            <person name="Dooley K."/>
            <person name="Dooley E."/>
            <person name="Doricent M."/>
            <person name="Dorje P."/>
            <person name="Dorjee K."/>
            <person name="Dupes A."/>
            <person name="Elong R."/>
            <person name="Falk J."/>
            <person name="Farina A."/>
            <person name="Faro S."/>
            <person name="Ferguson D."/>
            <person name="Fisher S."/>
            <person name="Foley C.D."/>
            <person name="Franke A."/>
            <person name="Friedrich D."/>
            <person name="Gadbois L."/>
            <person name="Gearin G."/>
            <person name="Gearin C.R."/>
            <person name="Giannoukos G."/>
            <person name="Goode T."/>
            <person name="Graham J."/>
            <person name="Grandbois E."/>
            <person name="Grewal S."/>
            <person name="Gyaltsen K."/>
            <person name="Hafez N."/>
            <person name="Hagos B."/>
            <person name="Hall J."/>
            <person name="Henson C."/>
            <person name="Hollinger A."/>
            <person name="Honan T."/>
            <person name="Huard M.D."/>
            <person name="Hughes L."/>
            <person name="Hurhula B."/>
            <person name="Husby M.E."/>
            <person name="Kamat A."/>
            <person name="Kanga B."/>
            <person name="Kashin S."/>
            <person name="Khazanovich D."/>
            <person name="Kisner P."/>
            <person name="Lance K."/>
            <person name="Lara M."/>
            <person name="Lee W."/>
            <person name="Lennon N."/>
            <person name="Letendre F."/>
            <person name="LeVine R."/>
            <person name="Lipovsky A."/>
            <person name="Liu X."/>
            <person name="Liu J."/>
            <person name="Liu S."/>
            <person name="Lokyitsang T."/>
            <person name="Lokyitsang Y."/>
            <person name="Lubonja R."/>
            <person name="Lui A."/>
            <person name="MacDonald P."/>
            <person name="Magnisalis V."/>
            <person name="Maru K."/>
            <person name="Matthews C."/>
            <person name="McCusker W."/>
            <person name="McDonough S."/>
            <person name="Mehta T."/>
            <person name="Meldrim J."/>
            <person name="Meneus L."/>
            <person name="Mihai O."/>
            <person name="Mihalev A."/>
            <person name="Mihova T."/>
            <person name="Mittelman R."/>
            <person name="Mlenga V."/>
            <person name="Montmayeur A."/>
            <person name="Mulrain L."/>
            <person name="Navidi A."/>
            <person name="Naylor J."/>
            <person name="Negash T."/>
            <person name="Nguyen T."/>
            <person name="Nguyen N."/>
            <person name="Nicol R."/>
            <person name="Norbu C."/>
            <person name="Norbu N."/>
            <person name="Novod N."/>
            <person name="O'Neill B."/>
            <person name="Osman S."/>
            <person name="Markiewicz E."/>
            <person name="Oyono O.L."/>
            <person name="Patti C."/>
            <person name="Phunkhang P."/>
            <person name="Pierre F."/>
            <person name="Priest M."/>
            <person name="Raghuraman S."/>
            <person name="Rege F."/>
            <person name="Reyes R."/>
            <person name="Rise C."/>
            <person name="Rogov P."/>
            <person name="Ross K."/>
            <person name="Ryan E."/>
            <person name="Settipalli S."/>
            <person name="Shea T."/>
            <person name="Sherpa N."/>
            <person name="Shi L."/>
            <person name="Shih D."/>
            <person name="Sparrow T."/>
            <person name="Spaulding J."/>
            <person name="Stalker J."/>
            <person name="Stange-Thomann N."/>
            <person name="Stavropoulos S."/>
            <person name="Stone C."/>
            <person name="Strader C."/>
            <person name="Tesfaye S."/>
            <person name="Thomson T."/>
            <person name="Thoulutsang Y."/>
            <person name="Thoulutsang D."/>
            <person name="Topham K."/>
            <person name="Topping I."/>
            <person name="Tsamla T."/>
            <person name="Vassiliev H."/>
            <person name="Vo A."/>
            <person name="Wangchuk T."/>
            <person name="Wangdi T."/>
            <person name="Weiand M."/>
            <person name="Wilkinson J."/>
            <person name="Wilson A."/>
            <person name="Yadav S."/>
            <person name="Young G."/>
            <person name="Yu Q."/>
            <person name="Zembek L."/>
            <person name="Zhong D."/>
            <person name="Zimmer A."/>
            <person name="Zwirko Z."/>
            <person name="Jaffe D.B."/>
            <person name="Alvarez P."/>
            <person name="Brockman W."/>
            <person name="Butler J."/>
            <person name="Chin C."/>
            <person name="Gnerre S."/>
            <person name="Grabherr M."/>
            <person name="Kleber M."/>
            <person name="Mauceli E."/>
            <person name="MacCallum I."/>
        </authorList>
    </citation>
    <scope>NUCLEOTIDE SEQUENCE [LARGE SCALE GENOMIC DNA]</scope>
    <source>
        <strain evidence="6">Tucson 15287-2541.00</strain>
    </source>
</reference>
<evidence type="ECO:0000313" key="6">
    <source>
        <dbReference type="Proteomes" id="UP000001070"/>
    </source>
</evidence>